<keyword evidence="3 4" id="KW-0326">Glycosidase</keyword>
<dbReference type="AlphaFoldDB" id="A0A086ZNG5"/>
<dbReference type="EMBL" id="JGYN01000030">
    <property type="protein sequence ID" value="KFI48065.1"/>
    <property type="molecule type" value="Genomic_DNA"/>
</dbReference>
<dbReference type="PROSITE" id="PS51764">
    <property type="entry name" value="GH26"/>
    <property type="match status" value="1"/>
</dbReference>
<sequence length="407" mass="45581">MTAVPTYISHHDHATPQCAAKPRKGKAMAIPVDPNLTPRARALFDALHAHTGEFAMFGHQGDTFARHTADADSDTFAVTGAYPAVWGIDLGRIELGWDENIDHMPFDDIRRESRRAYEMGAIVTFSWHSVNPITEGGYGENLAPGSVAAVLPGGSHHDQYIGWLDRLADFLLSVRDANGEPIPVVFRPFHEHTGDWFWWCSGSPAQPTDTTPEQFASLWRMTVEYLRDARGVHHVLYAYSPDRSRIDMTDDATLEAGYLRGYPGDEYVDVLGLDDYWDIDRPLSGPEAADPHERHDKLVRILTLIGRLGEERGRLAAVTEVGSPREFAAAYGDDPNTPWTTFLLSAAKANRYTRRALWYLPWSNFAGAEDTGAYGTPTVDSPYAEDFRRFVRDDFMRMADTLPNMYA</sequence>
<feature type="active site" description="Nucleophile" evidence="4">
    <location>
        <position position="320"/>
    </location>
</feature>
<dbReference type="eggNOG" id="COG4124">
    <property type="taxonomic scope" value="Bacteria"/>
</dbReference>
<dbReference type="InterPro" id="IPR017853">
    <property type="entry name" value="GH"/>
</dbReference>
<comment type="similarity">
    <text evidence="1 4">Belongs to the glycosyl hydrolase 26 family.</text>
</comment>
<dbReference type="PANTHER" id="PTHR40079">
    <property type="entry name" value="MANNAN ENDO-1,4-BETA-MANNOSIDASE E-RELATED"/>
    <property type="match status" value="1"/>
</dbReference>
<dbReference type="OrthoDB" id="9816550at2"/>
<dbReference type="InterPro" id="IPR022790">
    <property type="entry name" value="GH26_dom"/>
</dbReference>
<organism evidence="6 7">
    <name type="scientific">Bifidobacterium biavatii DSM 23969</name>
    <dbReference type="NCBI Taxonomy" id="1437608"/>
    <lineage>
        <taxon>Bacteria</taxon>
        <taxon>Bacillati</taxon>
        <taxon>Actinomycetota</taxon>
        <taxon>Actinomycetes</taxon>
        <taxon>Bifidobacteriales</taxon>
        <taxon>Bifidobacteriaceae</taxon>
        <taxon>Bifidobacterium</taxon>
    </lineage>
</organism>
<accession>A0A086ZNG5</accession>
<dbReference type="STRING" id="1437608.GCA_000771645_02054"/>
<keyword evidence="7" id="KW-1185">Reference proteome</keyword>
<evidence type="ECO:0000256" key="1">
    <source>
        <dbReference type="ARBA" id="ARBA00007754"/>
    </source>
</evidence>
<dbReference type="GO" id="GO:0006080">
    <property type="term" value="P:substituted mannan metabolic process"/>
    <property type="evidence" value="ECO:0007669"/>
    <property type="project" value="InterPro"/>
</dbReference>
<dbReference type="PANTHER" id="PTHR40079:SF4">
    <property type="entry name" value="GH26 DOMAIN-CONTAINING PROTEIN-RELATED"/>
    <property type="match status" value="1"/>
</dbReference>
<comment type="caution">
    <text evidence="6">The sequence shown here is derived from an EMBL/GenBank/DDBJ whole genome shotgun (WGS) entry which is preliminary data.</text>
</comment>
<dbReference type="GO" id="GO:0016985">
    <property type="term" value="F:mannan endo-1,4-beta-mannosidase activity"/>
    <property type="evidence" value="ECO:0007669"/>
    <property type="project" value="UniProtKB-EC"/>
</dbReference>
<dbReference type="Pfam" id="PF02156">
    <property type="entry name" value="Glyco_hydro_26"/>
    <property type="match status" value="1"/>
</dbReference>
<dbReference type="InterPro" id="IPR000805">
    <property type="entry name" value="Glyco_hydro_26"/>
</dbReference>
<evidence type="ECO:0000313" key="7">
    <source>
        <dbReference type="Proteomes" id="UP000029108"/>
    </source>
</evidence>
<evidence type="ECO:0000256" key="2">
    <source>
        <dbReference type="ARBA" id="ARBA00022801"/>
    </source>
</evidence>
<feature type="active site" description="Proton donor" evidence="4">
    <location>
        <position position="191"/>
    </location>
</feature>
<proteinExistence type="inferred from homology"/>
<dbReference type="Gene3D" id="3.20.20.80">
    <property type="entry name" value="Glycosidases"/>
    <property type="match status" value="1"/>
</dbReference>
<evidence type="ECO:0000256" key="4">
    <source>
        <dbReference type="PROSITE-ProRule" id="PRU01100"/>
    </source>
</evidence>
<feature type="domain" description="GH26" evidence="5">
    <location>
        <begin position="38"/>
        <end position="400"/>
    </location>
</feature>
<dbReference type="Proteomes" id="UP000029108">
    <property type="component" value="Unassembled WGS sequence"/>
</dbReference>
<evidence type="ECO:0000259" key="5">
    <source>
        <dbReference type="PROSITE" id="PS51764"/>
    </source>
</evidence>
<dbReference type="PRINTS" id="PR00739">
    <property type="entry name" value="GLHYDRLASE26"/>
</dbReference>
<evidence type="ECO:0000313" key="6">
    <source>
        <dbReference type="EMBL" id="KFI48065.1"/>
    </source>
</evidence>
<evidence type="ECO:0000256" key="3">
    <source>
        <dbReference type="ARBA" id="ARBA00023295"/>
    </source>
</evidence>
<keyword evidence="2 4" id="KW-0378">Hydrolase</keyword>
<reference evidence="6 7" key="1">
    <citation type="submission" date="2014-03" db="EMBL/GenBank/DDBJ databases">
        <title>Genomics of Bifidobacteria.</title>
        <authorList>
            <person name="Ventura M."/>
            <person name="Milani C."/>
            <person name="Lugli G.A."/>
        </authorList>
    </citation>
    <scope>NUCLEOTIDE SEQUENCE [LARGE SCALE GENOMIC DNA]</scope>
    <source>
        <strain evidence="6 7">DSM 23969</strain>
    </source>
</reference>
<name>A0A086ZNG5_9BIFI</name>
<protein>
    <submittedName>
        <fullName evidence="6">Mannosidase</fullName>
        <ecNumber evidence="6">3.2.1.78</ecNumber>
    </submittedName>
</protein>
<gene>
    <name evidence="6" type="ORF">BBIA_0200</name>
</gene>
<dbReference type="SUPFAM" id="SSF51445">
    <property type="entry name" value="(Trans)glycosidases"/>
    <property type="match status" value="1"/>
</dbReference>
<dbReference type="EC" id="3.2.1.78" evidence="6"/>